<dbReference type="AlphaFoldDB" id="A0A1G7D3E6"/>
<organism evidence="3 4">
    <name type="scientific">Rhodospira trueperi</name>
    <dbReference type="NCBI Taxonomy" id="69960"/>
    <lineage>
        <taxon>Bacteria</taxon>
        <taxon>Pseudomonadati</taxon>
        <taxon>Pseudomonadota</taxon>
        <taxon>Alphaproteobacteria</taxon>
        <taxon>Rhodospirillales</taxon>
        <taxon>Rhodospirillaceae</taxon>
        <taxon>Rhodospira</taxon>
    </lineage>
</organism>
<dbReference type="RefSeq" id="WP_092785934.1">
    <property type="nucleotide sequence ID" value="NZ_FNAP01000007.1"/>
</dbReference>
<feature type="domain" description="Zinc finger Ogr/Delta-type" evidence="2">
    <location>
        <begin position="22"/>
        <end position="63"/>
    </location>
</feature>
<gene>
    <name evidence="3" type="ORF">SAMN05421720_10716</name>
</gene>
<evidence type="ECO:0000259" key="2">
    <source>
        <dbReference type="Pfam" id="PF04606"/>
    </source>
</evidence>
<dbReference type="InterPro" id="IPR007684">
    <property type="entry name" value="Znf_Ogr/Delta"/>
</dbReference>
<proteinExistence type="predicted"/>
<keyword evidence="4" id="KW-1185">Reference proteome</keyword>
<dbReference type="Pfam" id="PF04606">
    <property type="entry name" value="Ogr_Delta"/>
    <property type="match status" value="1"/>
</dbReference>
<evidence type="ECO:0000313" key="4">
    <source>
        <dbReference type="Proteomes" id="UP000199412"/>
    </source>
</evidence>
<feature type="region of interest" description="Disordered" evidence="1">
    <location>
        <begin position="78"/>
        <end position="99"/>
    </location>
</feature>
<dbReference type="EMBL" id="FNAP01000007">
    <property type="protein sequence ID" value="SDE46013.1"/>
    <property type="molecule type" value="Genomic_DNA"/>
</dbReference>
<accession>A0A1G7D3E6</accession>
<evidence type="ECO:0000313" key="3">
    <source>
        <dbReference type="EMBL" id="SDE46013.1"/>
    </source>
</evidence>
<dbReference type="OrthoDB" id="7362772at2"/>
<sequence>MKRPPNNGNSRNSARPFRNSAKCPVCGETCRTIKVCQVTPAITEITYGCTNDDCGFRWVGQLAPVRVLHASLLPPSRHLTPLPPPSVATAPLARAGAGG</sequence>
<name>A0A1G7D3E6_9PROT</name>
<dbReference type="Proteomes" id="UP000199412">
    <property type="component" value="Unassembled WGS sequence"/>
</dbReference>
<reference evidence="3 4" key="1">
    <citation type="submission" date="2016-10" db="EMBL/GenBank/DDBJ databases">
        <authorList>
            <person name="de Groot N.N."/>
        </authorList>
    </citation>
    <scope>NUCLEOTIDE SEQUENCE [LARGE SCALE GENOMIC DNA]</scope>
    <source>
        <strain evidence="3 4">ATCC 700224</strain>
    </source>
</reference>
<evidence type="ECO:0000256" key="1">
    <source>
        <dbReference type="SAM" id="MobiDB-lite"/>
    </source>
</evidence>
<protein>
    <submittedName>
        <fullName evidence="3">Ogr/Delta-like zinc finger</fullName>
    </submittedName>
</protein>
<dbReference type="STRING" id="69960.SAMN05421720_10716"/>